<accession>A0AB73BX66</accession>
<dbReference type="Proteomes" id="UP000027473">
    <property type="component" value="Unassembled WGS sequence"/>
</dbReference>
<dbReference type="EMBL" id="JAAC01000062">
    <property type="protein sequence ID" value="KDE63805.1"/>
    <property type="molecule type" value="Genomic_DNA"/>
</dbReference>
<protein>
    <recommendedName>
        <fullName evidence="3">TIGR02646 family protein</fullName>
    </recommendedName>
</protein>
<dbReference type="AlphaFoldDB" id="A0AB73BX66"/>
<proteinExistence type="predicted"/>
<name>A0AB73BX66_9FUSO</name>
<dbReference type="NCBIfam" id="TIGR02646">
    <property type="entry name" value="retron system putative HNH endonuclease"/>
    <property type="match status" value="1"/>
</dbReference>
<dbReference type="CDD" id="cd00085">
    <property type="entry name" value="HNHc"/>
    <property type="match status" value="1"/>
</dbReference>
<reference evidence="1 2" key="1">
    <citation type="submission" date="2014-01" db="EMBL/GenBank/DDBJ databases">
        <title>Comparative genomics of Fusobacterium necrophorum wild isolates.</title>
        <authorList>
            <person name="Kittichotirat W."/>
            <person name="Bumgarner R.E."/>
            <person name="Lawrence P."/>
        </authorList>
    </citation>
    <scope>NUCLEOTIDE SEQUENCE [LARGE SCALE GENOMIC DNA]</scope>
    <source>
        <strain evidence="1 2">BL</strain>
    </source>
</reference>
<dbReference type="Gene3D" id="1.10.30.50">
    <property type="match status" value="1"/>
</dbReference>
<organism evidence="1 2">
    <name type="scientific">Fusobacterium necrophorum BL</name>
    <dbReference type="NCBI Taxonomy" id="1441732"/>
    <lineage>
        <taxon>Bacteria</taxon>
        <taxon>Fusobacteriati</taxon>
        <taxon>Fusobacteriota</taxon>
        <taxon>Fusobacteriia</taxon>
        <taxon>Fusobacteriales</taxon>
        <taxon>Fusobacteriaceae</taxon>
        <taxon>Fusobacterium</taxon>
    </lineage>
</organism>
<dbReference type="InterPro" id="IPR013467">
    <property type="entry name" value="HNH78-like"/>
</dbReference>
<gene>
    <name evidence="1" type="ORF">FUSO3_04600</name>
</gene>
<comment type="caution">
    <text evidence="1">The sequence shown here is derived from an EMBL/GenBank/DDBJ whole genome shotgun (WGS) entry which is preliminary data.</text>
</comment>
<dbReference type="RefSeq" id="WP_187073716.1">
    <property type="nucleotide sequence ID" value="NZ_JAAC01000062.1"/>
</dbReference>
<evidence type="ECO:0000313" key="2">
    <source>
        <dbReference type="Proteomes" id="UP000027473"/>
    </source>
</evidence>
<evidence type="ECO:0000313" key="1">
    <source>
        <dbReference type="EMBL" id="KDE63805.1"/>
    </source>
</evidence>
<dbReference type="InterPro" id="IPR003615">
    <property type="entry name" value="HNH_nuc"/>
</dbReference>
<sequence length="189" mass="22869">MLKVNKRKEPLEFKEYKKKKKPINWEGYDNKIKENLKKSLLKEQEGNCCPYCEVKIHLERSHIEHIKPKDKFPKFLHEYDNMIACCVSNKNCGATKANQWDNLFINPVLDNPEEYFKYDIKTGRILPIDEVGYKFDRAETTIRFLNLNEKNLCDKRKVYILKFRDTQKEYRKFFQEFPSLKRYLQNVLT</sequence>
<evidence type="ECO:0008006" key="3">
    <source>
        <dbReference type="Google" id="ProtNLM"/>
    </source>
</evidence>